<protein>
    <submittedName>
        <fullName evidence="1">Phosphatase dcr2</fullName>
    </submittedName>
</protein>
<sequence>MQLCYGGGTGYGTYGATDKGWDRRSRVIEISKNGQSIKTWKRKDDINLTSFDPQIIL</sequence>
<comment type="caution">
    <text evidence="1">The sequence shown here is derived from an EMBL/GenBank/DDBJ whole genome shotgun (WGS) entry which is preliminary data.</text>
</comment>
<dbReference type="PANTHER" id="PTHR32440:SF0">
    <property type="entry name" value="PHOSPHATASE DCR2-RELATED"/>
    <property type="match status" value="1"/>
</dbReference>
<reference evidence="1 2" key="1">
    <citation type="submission" date="2023-04" db="EMBL/GenBank/DDBJ databases">
        <title>Genome of Basidiobolus ranarum AG-B5.</title>
        <authorList>
            <person name="Stajich J.E."/>
            <person name="Carter-House D."/>
            <person name="Gryganskyi A."/>
        </authorList>
    </citation>
    <scope>NUCLEOTIDE SEQUENCE [LARGE SCALE GENOMIC DNA]</scope>
    <source>
        <strain evidence="1 2">AG-B5</strain>
    </source>
</reference>
<name>A0ABR2WL85_9FUNG</name>
<dbReference type="PANTHER" id="PTHR32440">
    <property type="entry name" value="PHOSPHATASE DCR2-RELATED-RELATED"/>
    <property type="match status" value="1"/>
</dbReference>
<dbReference type="EMBL" id="JASJQH010001037">
    <property type="protein sequence ID" value="KAK9762236.1"/>
    <property type="molecule type" value="Genomic_DNA"/>
</dbReference>
<accession>A0ABR2WL85</accession>
<evidence type="ECO:0000313" key="1">
    <source>
        <dbReference type="EMBL" id="KAK9762236.1"/>
    </source>
</evidence>
<gene>
    <name evidence="1" type="primary">DCR2_3</name>
    <name evidence="1" type="ORF">K7432_012228</name>
</gene>
<dbReference type="Proteomes" id="UP001479436">
    <property type="component" value="Unassembled WGS sequence"/>
</dbReference>
<keyword evidence="2" id="KW-1185">Reference proteome</keyword>
<proteinExistence type="predicted"/>
<organism evidence="1 2">
    <name type="scientific">Basidiobolus ranarum</name>
    <dbReference type="NCBI Taxonomy" id="34480"/>
    <lineage>
        <taxon>Eukaryota</taxon>
        <taxon>Fungi</taxon>
        <taxon>Fungi incertae sedis</taxon>
        <taxon>Zoopagomycota</taxon>
        <taxon>Entomophthoromycotina</taxon>
        <taxon>Basidiobolomycetes</taxon>
        <taxon>Basidiobolales</taxon>
        <taxon>Basidiobolaceae</taxon>
        <taxon>Basidiobolus</taxon>
    </lineage>
</organism>
<evidence type="ECO:0000313" key="2">
    <source>
        <dbReference type="Proteomes" id="UP001479436"/>
    </source>
</evidence>